<organism evidence="1 2">
    <name type="scientific">Candidatus Syntropharchaeum caldarium</name>
    <dbReference type="NCBI Taxonomy" id="1838285"/>
    <lineage>
        <taxon>Archaea</taxon>
        <taxon>Methanobacteriati</taxon>
        <taxon>Methanobacteriota</taxon>
        <taxon>Stenosarchaea group</taxon>
        <taxon>Methanomicrobia</taxon>
        <taxon>Methanosarcinales</taxon>
        <taxon>ANME-2 cluster</taxon>
        <taxon>Candidatus Syntropharchaeum</taxon>
    </lineage>
</organism>
<protein>
    <submittedName>
        <fullName evidence="1">Secreted protein</fullName>
    </submittedName>
</protein>
<dbReference type="STRING" id="1838285.SCAL_001223"/>
<dbReference type="Proteomes" id="UP000186940">
    <property type="component" value="Unassembled WGS sequence"/>
</dbReference>
<evidence type="ECO:0000313" key="2">
    <source>
        <dbReference type="Proteomes" id="UP000186940"/>
    </source>
</evidence>
<dbReference type="AlphaFoldDB" id="A0A1F2P9C0"/>
<keyword evidence="2" id="KW-1185">Reference proteome</keyword>
<comment type="caution">
    <text evidence="1">The sequence shown here is derived from an EMBL/GenBank/DDBJ whole genome shotgun (WGS) entry which is preliminary data.</text>
</comment>
<dbReference type="EMBL" id="LYOS01000003">
    <property type="protein sequence ID" value="OFV67848.1"/>
    <property type="molecule type" value="Genomic_DNA"/>
</dbReference>
<sequence>MKTNVKKFGTALIAVISALAILSVGAYPALAREDASSAVENVQMGERIAKRGTPLLGAYNCLNETNNEELAVGGEGWLYAEGRGKALLEGTGIVAFAGVGQIIVIGKDINVMTDGHGRVIKLGYLVTIYRGNGVAVFEGEDMTIFARGRGRLAAKGEGMAIIRGAGDWAKDNWDRWTETSIEPYEEAGAELELVAVE</sequence>
<reference evidence="1" key="1">
    <citation type="submission" date="2016-05" db="EMBL/GenBank/DDBJ databases">
        <title>Microbial consortia oxidize butane by reversing methanogenesis.</title>
        <authorList>
            <person name="Laso-Perez R."/>
            <person name="Richter M."/>
            <person name="Wegener G."/>
            <person name="Musat F."/>
        </authorList>
    </citation>
    <scope>NUCLEOTIDE SEQUENCE [LARGE SCALE GENOMIC DNA]</scope>
    <source>
        <strain evidence="1">BOX2</strain>
    </source>
</reference>
<evidence type="ECO:0000313" key="1">
    <source>
        <dbReference type="EMBL" id="OFV67848.1"/>
    </source>
</evidence>
<proteinExistence type="predicted"/>
<name>A0A1F2P9C0_9EURY</name>
<gene>
    <name evidence="1" type="ORF">SCAL_001223</name>
</gene>
<accession>A0A1F2P9C0</accession>